<dbReference type="PANTHER" id="PTHR30558">
    <property type="entry name" value="EXBD MEMBRANE COMPONENT OF PMF-DRIVEN MACROMOLECULE IMPORT SYSTEM"/>
    <property type="match status" value="1"/>
</dbReference>
<evidence type="ECO:0000313" key="10">
    <source>
        <dbReference type="Proteomes" id="UP000624703"/>
    </source>
</evidence>
<evidence type="ECO:0000256" key="4">
    <source>
        <dbReference type="ARBA" id="ARBA00022692"/>
    </source>
</evidence>
<evidence type="ECO:0000256" key="3">
    <source>
        <dbReference type="ARBA" id="ARBA00022475"/>
    </source>
</evidence>
<dbReference type="PANTHER" id="PTHR30558:SF3">
    <property type="entry name" value="BIOPOLYMER TRANSPORT PROTEIN EXBD-RELATED"/>
    <property type="match status" value="1"/>
</dbReference>
<keyword evidence="6 8" id="KW-0472">Membrane</keyword>
<evidence type="ECO:0000256" key="1">
    <source>
        <dbReference type="ARBA" id="ARBA00004162"/>
    </source>
</evidence>
<dbReference type="GO" id="GO:0015031">
    <property type="term" value="P:protein transport"/>
    <property type="evidence" value="ECO:0007669"/>
    <property type="project" value="UniProtKB-KW"/>
</dbReference>
<dbReference type="AlphaFoldDB" id="A0A8J7MDJ5"/>
<dbReference type="EMBL" id="JAENIM010000037">
    <property type="protein sequence ID" value="MBK1790943.1"/>
    <property type="molecule type" value="Genomic_DNA"/>
</dbReference>
<sequence length="141" mass="15993">MEFYRPQRKQTAIPIVSLIDILVILLVYFVVSTQFKKKRDVLDVNLALTQEMQTQKLVQPAAVLSISATGEMSLEATRIPEGFLLDFLKTFRKQNPDRKLEVKPDKNASWQSMVTVWDALTKAGFQVKDVHHHAKVPGSKG</sequence>
<evidence type="ECO:0000313" key="9">
    <source>
        <dbReference type="EMBL" id="MBK1790943.1"/>
    </source>
</evidence>
<keyword evidence="4 7" id="KW-0812">Transmembrane</keyword>
<reference evidence="9" key="1">
    <citation type="submission" date="2021-01" db="EMBL/GenBank/DDBJ databases">
        <title>Modified the classification status of verrucomicrobia.</title>
        <authorList>
            <person name="Feng X."/>
        </authorList>
    </citation>
    <scope>NUCLEOTIDE SEQUENCE</scope>
    <source>
        <strain evidence="9">_KCTC 22039</strain>
    </source>
</reference>
<keyword evidence="10" id="KW-1185">Reference proteome</keyword>
<organism evidence="9 10">
    <name type="scientific">Persicirhabdus sediminis</name>
    <dbReference type="NCBI Taxonomy" id="454144"/>
    <lineage>
        <taxon>Bacteria</taxon>
        <taxon>Pseudomonadati</taxon>
        <taxon>Verrucomicrobiota</taxon>
        <taxon>Verrucomicrobiia</taxon>
        <taxon>Verrucomicrobiales</taxon>
        <taxon>Verrucomicrobiaceae</taxon>
        <taxon>Persicirhabdus</taxon>
    </lineage>
</organism>
<keyword evidence="5 8" id="KW-1133">Transmembrane helix</keyword>
<dbReference type="GO" id="GO:0005886">
    <property type="term" value="C:plasma membrane"/>
    <property type="evidence" value="ECO:0007669"/>
    <property type="project" value="UniProtKB-SubCell"/>
</dbReference>
<protein>
    <submittedName>
        <fullName evidence="9">Biopolymer transporter ExbD</fullName>
    </submittedName>
</protein>
<comment type="similarity">
    <text evidence="2 7">Belongs to the ExbD/TolR family.</text>
</comment>
<keyword evidence="3" id="KW-1003">Cell membrane</keyword>
<keyword evidence="7" id="KW-0813">Transport</keyword>
<accession>A0A8J7MDJ5</accession>
<feature type="transmembrane region" description="Helical" evidence="8">
    <location>
        <begin position="12"/>
        <end position="31"/>
    </location>
</feature>
<evidence type="ECO:0000256" key="2">
    <source>
        <dbReference type="ARBA" id="ARBA00005811"/>
    </source>
</evidence>
<proteinExistence type="inferred from homology"/>
<name>A0A8J7MDJ5_9BACT</name>
<gene>
    <name evidence="9" type="ORF">JIN82_07215</name>
</gene>
<dbReference type="Pfam" id="PF02472">
    <property type="entry name" value="ExbD"/>
    <property type="match status" value="1"/>
</dbReference>
<dbReference type="InterPro" id="IPR003400">
    <property type="entry name" value="ExbD"/>
</dbReference>
<dbReference type="GO" id="GO:0022857">
    <property type="term" value="F:transmembrane transporter activity"/>
    <property type="evidence" value="ECO:0007669"/>
    <property type="project" value="InterPro"/>
</dbReference>
<dbReference type="Gene3D" id="3.30.420.270">
    <property type="match status" value="1"/>
</dbReference>
<evidence type="ECO:0000256" key="5">
    <source>
        <dbReference type="ARBA" id="ARBA00022989"/>
    </source>
</evidence>
<dbReference type="RefSeq" id="WP_200310964.1">
    <property type="nucleotide sequence ID" value="NZ_JAENIM010000037.1"/>
</dbReference>
<comment type="caution">
    <text evidence="9">The sequence shown here is derived from an EMBL/GenBank/DDBJ whole genome shotgun (WGS) entry which is preliminary data.</text>
</comment>
<evidence type="ECO:0000256" key="6">
    <source>
        <dbReference type="ARBA" id="ARBA00023136"/>
    </source>
</evidence>
<keyword evidence="7" id="KW-0653">Protein transport</keyword>
<comment type="subcellular location">
    <subcellularLocation>
        <location evidence="1">Cell membrane</location>
        <topology evidence="1">Single-pass membrane protein</topology>
    </subcellularLocation>
    <subcellularLocation>
        <location evidence="7">Cell membrane</location>
        <topology evidence="7">Single-pass type II membrane protein</topology>
    </subcellularLocation>
</comment>
<evidence type="ECO:0000256" key="7">
    <source>
        <dbReference type="RuleBase" id="RU003879"/>
    </source>
</evidence>
<dbReference type="Proteomes" id="UP000624703">
    <property type="component" value="Unassembled WGS sequence"/>
</dbReference>
<evidence type="ECO:0000256" key="8">
    <source>
        <dbReference type="SAM" id="Phobius"/>
    </source>
</evidence>